<dbReference type="Gene3D" id="3.40.30.10">
    <property type="entry name" value="Glutaredoxin"/>
    <property type="match status" value="1"/>
</dbReference>
<proteinExistence type="predicted"/>
<gene>
    <name evidence="1" type="ORF">C7H61_00490</name>
</gene>
<dbReference type="OrthoDB" id="1434620at2"/>
<evidence type="ECO:0008006" key="3">
    <source>
        <dbReference type="Google" id="ProtNLM"/>
    </source>
</evidence>
<protein>
    <recommendedName>
        <fullName evidence="3">Arsenate reductase</fullName>
    </recommendedName>
</protein>
<sequence length="136" mass="15728">MGVIATNKNQNILIYSSENSIGKQALAYLEDSKNKVFTIDVTKTKVSGTQWLEIFQNLKLHPKDFVNKEHPDFTKKYDKDAKLSKQDWIKIVQNSPVVVTNPVLIVKDNFYKIETPSDIRKYLDNSSEEIDEKKHI</sequence>
<reference evidence="1 2" key="1">
    <citation type="submission" date="2018-03" db="EMBL/GenBank/DDBJ databases">
        <title>Mesoflavibacter sp. HG37 and Mesoflavibacter sp. HG96 sp.nov., two marine bacteria isolated from seawater of Western Pacific Ocean.</title>
        <authorList>
            <person name="Cheng H."/>
            <person name="Wu Y.-H."/>
            <person name="Guo L.-L."/>
            <person name="Xu X.-W."/>
        </authorList>
    </citation>
    <scope>NUCLEOTIDE SEQUENCE [LARGE SCALE GENOMIC DNA]</scope>
    <source>
        <strain evidence="1 2">KCTC 42117</strain>
    </source>
</reference>
<dbReference type="InterPro" id="IPR036249">
    <property type="entry name" value="Thioredoxin-like_sf"/>
</dbReference>
<dbReference type="AlphaFoldDB" id="A0A2T1NPS9"/>
<accession>A0A2T1NPS9</accession>
<organism evidence="1 2">
    <name type="scientific">Mesoflavibacter zeaxanthinifaciens subsp. sabulilitoris</name>
    <dbReference type="NCBI Taxonomy" id="1520893"/>
    <lineage>
        <taxon>Bacteria</taxon>
        <taxon>Pseudomonadati</taxon>
        <taxon>Bacteroidota</taxon>
        <taxon>Flavobacteriia</taxon>
        <taxon>Flavobacteriales</taxon>
        <taxon>Flavobacteriaceae</taxon>
        <taxon>Mesoflavibacter</taxon>
    </lineage>
</organism>
<dbReference type="SUPFAM" id="SSF52833">
    <property type="entry name" value="Thioredoxin-like"/>
    <property type="match status" value="1"/>
</dbReference>
<evidence type="ECO:0000313" key="1">
    <source>
        <dbReference type="EMBL" id="PSG94898.1"/>
    </source>
</evidence>
<keyword evidence="2" id="KW-1185">Reference proteome</keyword>
<name>A0A2T1NPS9_9FLAO</name>
<dbReference type="EMBL" id="PXOT01000009">
    <property type="protein sequence ID" value="PSG94898.1"/>
    <property type="molecule type" value="Genomic_DNA"/>
</dbReference>
<evidence type="ECO:0000313" key="2">
    <source>
        <dbReference type="Proteomes" id="UP000238430"/>
    </source>
</evidence>
<dbReference type="Proteomes" id="UP000238430">
    <property type="component" value="Unassembled WGS sequence"/>
</dbReference>
<comment type="caution">
    <text evidence="1">The sequence shown here is derived from an EMBL/GenBank/DDBJ whole genome shotgun (WGS) entry which is preliminary data.</text>
</comment>